<dbReference type="EMBL" id="BK033130">
    <property type="protein sequence ID" value="DAE46952.1"/>
    <property type="molecule type" value="Genomic_DNA"/>
</dbReference>
<reference evidence="1" key="1">
    <citation type="journal article" date="2021" name="Proc. Natl. Acad. Sci. U.S.A.">
        <title>A Catalog of Tens of Thousands of Viruses from Human Metagenomes Reveals Hidden Associations with Chronic Diseases.</title>
        <authorList>
            <person name="Tisza M.J."/>
            <person name="Buck C.B."/>
        </authorList>
    </citation>
    <scope>NUCLEOTIDE SEQUENCE</scope>
    <source>
        <strain evidence="1">CtuoI59</strain>
    </source>
</reference>
<proteinExistence type="predicted"/>
<sequence length="42" mass="5062">MHWKNLLQEKRKNNNRKYFVAYRKYNDNTICKTGSSPVGRTT</sequence>
<evidence type="ECO:0000313" key="1">
    <source>
        <dbReference type="EMBL" id="DAE46952.1"/>
    </source>
</evidence>
<name>A0A8S5RRB9_9CAUD</name>
<accession>A0A8S5RRB9</accession>
<organism evidence="1">
    <name type="scientific">Ackermannviridae sp</name>
    <dbReference type="NCBI Taxonomy" id="2831612"/>
    <lineage>
        <taxon>Viruses</taxon>
        <taxon>Duplodnaviria</taxon>
        <taxon>Heunggongvirae</taxon>
        <taxon>Uroviricota</taxon>
        <taxon>Caudoviricetes</taxon>
        <taxon>Pantevenvirales</taxon>
        <taxon>Ackermannviridae</taxon>
    </lineage>
</organism>
<protein>
    <submittedName>
        <fullName evidence="1">Uncharacterized protein</fullName>
    </submittedName>
</protein>